<dbReference type="Pfam" id="PF02518">
    <property type="entry name" value="HATPase_c"/>
    <property type="match status" value="1"/>
</dbReference>
<dbReference type="SUPFAM" id="SSF47384">
    <property type="entry name" value="Homodimeric domain of signal transducing histidine kinase"/>
    <property type="match status" value="1"/>
</dbReference>
<keyword evidence="5" id="KW-0418">Kinase</keyword>
<feature type="domain" description="PAC" evidence="9">
    <location>
        <begin position="228"/>
        <end position="280"/>
    </location>
</feature>
<feature type="coiled-coil region" evidence="6">
    <location>
        <begin position="275"/>
        <end position="302"/>
    </location>
</feature>
<dbReference type="InterPro" id="IPR003661">
    <property type="entry name" value="HisK_dim/P_dom"/>
</dbReference>
<dbReference type="PROSITE" id="PS50113">
    <property type="entry name" value="PAC"/>
    <property type="match status" value="2"/>
</dbReference>
<feature type="coiled-coil region" evidence="6">
    <location>
        <begin position="413"/>
        <end position="440"/>
    </location>
</feature>
<comment type="catalytic activity">
    <reaction evidence="1">
        <text>ATP + protein L-histidine = ADP + protein N-phospho-L-histidine.</text>
        <dbReference type="EC" id="2.7.13.3"/>
    </reaction>
</comment>
<evidence type="ECO:0000259" key="8">
    <source>
        <dbReference type="PROSITE" id="PS50112"/>
    </source>
</evidence>
<dbReference type="InterPro" id="IPR013655">
    <property type="entry name" value="PAS_fold_3"/>
</dbReference>
<dbReference type="PRINTS" id="PR00344">
    <property type="entry name" value="BCTRLSENSOR"/>
</dbReference>
<reference evidence="10 11" key="1">
    <citation type="submission" date="2020-08" db="EMBL/GenBank/DDBJ databases">
        <title>Functional genomics of gut bacteria from endangered species of beetles.</title>
        <authorList>
            <person name="Carlos-Shanley C."/>
        </authorList>
    </citation>
    <scope>NUCLEOTIDE SEQUENCE [LARGE SCALE GENOMIC DNA]</scope>
    <source>
        <strain evidence="10 11">S00070</strain>
    </source>
</reference>
<dbReference type="Gene3D" id="1.10.287.130">
    <property type="match status" value="1"/>
</dbReference>
<evidence type="ECO:0000259" key="9">
    <source>
        <dbReference type="PROSITE" id="PS50113"/>
    </source>
</evidence>
<dbReference type="SUPFAM" id="SSF55785">
    <property type="entry name" value="PYP-like sensor domain (PAS domain)"/>
    <property type="match status" value="3"/>
</dbReference>
<keyword evidence="6" id="KW-0175">Coiled coil</keyword>
<dbReference type="Proteomes" id="UP000524404">
    <property type="component" value="Unassembled WGS sequence"/>
</dbReference>
<feature type="domain" description="Histidine kinase" evidence="7">
    <location>
        <begin position="443"/>
        <end position="671"/>
    </location>
</feature>
<protein>
    <recommendedName>
        <fullName evidence="2">histidine kinase</fullName>
        <ecNumber evidence="2">2.7.13.3</ecNumber>
    </recommendedName>
</protein>
<evidence type="ECO:0000313" key="11">
    <source>
        <dbReference type="Proteomes" id="UP000524404"/>
    </source>
</evidence>
<dbReference type="RefSeq" id="WP_184130152.1">
    <property type="nucleotide sequence ID" value="NZ_JACHKT010000003.1"/>
</dbReference>
<dbReference type="EMBL" id="JACHKT010000003">
    <property type="protein sequence ID" value="MBB6001991.1"/>
    <property type="molecule type" value="Genomic_DNA"/>
</dbReference>
<dbReference type="SUPFAM" id="SSF55874">
    <property type="entry name" value="ATPase domain of HSP90 chaperone/DNA topoisomerase II/histidine kinase"/>
    <property type="match status" value="1"/>
</dbReference>
<sequence>MDVPNHFFEVFNTDNQSDFLNGFLEAIPSFVYLLDLTDKKAIYLNTKTEIIADYSPEEFLTNNLLTFPVENFTSPEHLFHFLQNTFREVAINDSESFVLKIVSKSGKKITTRNKCTLIKRDALNQPSMLLILADDITVENELLEKTQQVQNQSNEAERLFNYGSWEWQINNEYVIWSNGLFEIFGYEQAAHEDSKMPYGTYQKHIPEDDVQRVRDLSFKAVKEKKTIYEYEHEIIDLRGNRKQIAVRGKCFLDEKGEVKRVIGTSQDITEIKQIKGELEAKVEELSVAYEELKKNKDLFKEAEALMNYGSFEWDVNKDEIQWSDGLKKLYSGSDITLLPAKIDIEFYYARVHDEDLASVKKIIQEAATQKQPYAFEHKIVDLDGVEKYVQTKGWVSSDEAGKILKFIGNTVEVTELKAYEKELERKLEELNHSNQELEQFAYVASHDLKEPLRKITAFGDRLNQKYKKQLDEDASFYLTRMIDSANRMEVLMENLLSYSRLSRKLVAFEQVNLNKTLENVLSDLELKVAETNAQIHVGTMPILEASAPKMQQLFQNLISNAMKFVKPSHSPVIWVDAKEATKAELSKLGLDYKNKRYCKITVKDNGIGFEPEYAERIFVIFQRLHGRSEFEGTGLGLAICKKIVENHQGIIYAESELGAGATFIMYLPIHQA</sequence>
<accession>A0A841ERD1</accession>
<dbReference type="EC" id="2.7.13.3" evidence="2"/>
<dbReference type="InterPro" id="IPR036097">
    <property type="entry name" value="HisK_dim/P_sf"/>
</dbReference>
<dbReference type="CDD" id="cd00082">
    <property type="entry name" value="HisKA"/>
    <property type="match status" value="1"/>
</dbReference>
<dbReference type="SMART" id="SM00091">
    <property type="entry name" value="PAS"/>
    <property type="match status" value="2"/>
</dbReference>
<evidence type="ECO:0000313" key="10">
    <source>
        <dbReference type="EMBL" id="MBB6001991.1"/>
    </source>
</evidence>
<evidence type="ECO:0000256" key="4">
    <source>
        <dbReference type="ARBA" id="ARBA00022679"/>
    </source>
</evidence>
<dbReference type="InterPro" id="IPR000014">
    <property type="entry name" value="PAS"/>
</dbReference>
<dbReference type="SMART" id="SM00387">
    <property type="entry name" value="HATPase_c"/>
    <property type="match status" value="1"/>
</dbReference>
<dbReference type="GO" id="GO:0000155">
    <property type="term" value="F:phosphorelay sensor kinase activity"/>
    <property type="evidence" value="ECO:0007669"/>
    <property type="project" value="InterPro"/>
</dbReference>
<dbReference type="InterPro" id="IPR036890">
    <property type="entry name" value="HATPase_C_sf"/>
</dbReference>
<dbReference type="NCBIfam" id="TIGR00229">
    <property type="entry name" value="sensory_box"/>
    <property type="match status" value="1"/>
</dbReference>
<dbReference type="InterPro" id="IPR003594">
    <property type="entry name" value="HATPase_dom"/>
</dbReference>
<keyword evidence="11" id="KW-1185">Reference proteome</keyword>
<dbReference type="PROSITE" id="PS50109">
    <property type="entry name" value="HIS_KIN"/>
    <property type="match status" value="1"/>
</dbReference>
<evidence type="ECO:0000256" key="6">
    <source>
        <dbReference type="SAM" id="Coils"/>
    </source>
</evidence>
<dbReference type="PANTHER" id="PTHR43304">
    <property type="entry name" value="PHYTOCHROME-LIKE PROTEIN CPH1"/>
    <property type="match status" value="1"/>
</dbReference>
<dbReference type="CDD" id="cd00130">
    <property type="entry name" value="PAS"/>
    <property type="match status" value="1"/>
</dbReference>
<keyword evidence="3" id="KW-0597">Phosphoprotein</keyword>
<comment type="caution">
    <text evidence="10">The sequence shown here is derived from an EMBL/GenBank/DDBJ whole genome shotgun (WGS) entry which is preliminary data.</text>
</comment>
<dbReference type="SMART" id="SM00086">
    <property type="entry name" value="PAC"/>
    <property type="match status" value="3"/>
</dbReference>
<evidence type="ECO:0000259" key="7">
    <source>
        <dbReference type="PROSITE" id="PS50109"/>
    </source>
</evidence>
<evidence type="ECO:0000256" key="3">
    <source>
        <dbReference type="ARBA" id="ARBA00022553"/>
    </source>
</evidence>
<dbReference type="PROSITE" id="PS50112">
    <property type="entry name" value="PAS"/>
    <property type="match status" value="1"/>
</dbReference>
<dbReference type="Pfam" id="PF08447">
    <property type="entry name" value="PAS_3"/>
    <property type="match status" value="2"/>
</dbReference>
<dbReference type="FunFam" id="3.30.565.10:FF:000006">
    <property type="entry name" value="Sensor histidine kinase WalK"/>
    <property type="match status" value="1"/>
</dbReference>
<dbReference type="InterPro" id="IPR005467">
    <property type="entry name" value="His_kinase_dom"/>
</dbReference>
<dbReference type="InterPro" id="IPR000700">
    <property type="entry name" value="PAS-assoc_C"/>
</dbReference>
<evidence type="ECO:0000256" key="2">
    <source>
        <dbReference type="ARBA" id="ARBA00012438"/>
    </source>
</evidence>
<evidence type="ECO:0000256" key="5">
    <source>
        <dbReference type="ARBA" id="ARBA00022777"/>
    </source>
</evidence>
<dbReference type="InterPro" id="IPR035965">
    <property type="entry name" value="PAS-like_dom_sf"/>
</dbReference>
<proteinExistence type="predicted"/>
<feature type="domain" description="PAS" evidence="8">
    <location>
        <begin position="16"/>
        <end position="76"/>
    </location>
</feature>
<dbReference type="Gene3D" id="3.30.565.10">
    <property type="entry name" value="Histidine kinase-like ATPase, C-terminal domain"/>
    <property type="match status" value="1"/>
</dbReference>
<dbReference type="AlphaFoldDB" id="A0A841ERD1"/>
<evidence type="ECO:0000256" key="1">
    <source>
        <dbReference type="ARBA" id="ARBA00000085"/>
    </source>
</evidence>
<organism evidence="10 11">
    <name type="scientific">Arcicella rosea</name>
    <dbReference type="NCBI Taxonomy" id="502909"/>
    <lineage>
        <taxon>Bacteria</taxon>
        <taxon>Pseudomonadati</taxon>
        <taxon>Bacteroidota</taxon>
        <taxon>Cytophagia</taxon>
        <taxon>Cytophagales</taxon>
        <taxon>Flectobacillaceae</taxon>
        <taxon>Arcicella</taxon>
    </lineage>
</organism>
<dbReference type="PANTHER" id="PTHR43304:SF1">
    <property type="entry name" value="PAC DOMAIN-CONTAINING PROTEIN"/>
    <property type="match status" value="1"/>
</dbReference>
<dbReference type="Gene3D" id="3.30.450.20">
    <property type="entry name" value="PAS domain"/>
    <property type="match status" value="3"/>
</dbReference>
<dbReference type="InterPro" id="IPR001610">
    <property type="entry name" value="PAC"/>
</dbReference>
<name>A0A841ERD1_9BACT</name>
<dbReference type="SMART" id="SM00388">
    <property type="entry name" value="HisKA"/>
    <property type="match status" value="1"/>
</dbReference>
<dbReference type="InterPro" id="IPR004358">
    <property type="entry name" value="Sig_transdc_His_kin-like_C"/>
</dbReference>
<dbReference type="InterPro" id="IPR052162">
    <property type="entry name" value="Sensor_kinase/Photoreceptor"/>
</dbReference>
<keyword evidence="4" id="KW-0808">Transferase</keyword>
<dbReference type="Pfam" id="PF00512">
    <property type="entry name" value="HisKA"/>
    <property type="match status" value="1"/>
</dbReference>
<dbReference type="Gene3D" id="2.10.70.100">
    <property type="match status" value="2"/>
</dbReference>
<feature type="domain" description="PAC" evidence="9">
    <location>
        <begin position="373"/>
        <end position="425"/>
    </location>
</feature>
<gene>
    <name evidence="10" type="ORF">HNP25_000640</name>
</gene>